<sequence length="226" mass="25344">MTRRNVGLAAKCLAILFTCFFSPSECKGGGRQTFFLSHLVGNTKRGGKTCPRGVGRGLMGGASRARATTRWRSSHLDFSQTGGDGRAEGRCAGGVLHGVRARSTAAPMSSPFTTRLGSSSAPPLRARKIDQKEIKRRKNYQYALKHKYDRSGRRIKDINKEKKSLKKKKLFDYEGFKVDRIFACLSEEDMQELRDEELKRKSGEILHNNKYIDTYGVESETDLDDV</sequence>
<dbReference type="VEuPathDB" id="PlasmoDB:PVPAM_120029100"/>
<evidence type="ECO:0000256" key="1">
    <source>
        <dbReference type="SAM" id="SignalP"/>
    </source>
</evidence>
<dbReference type="EMBL" id="LT635623">
    <property type="protein sequence ID" value="VUZ97519.1"/>
    <property type="molecule type" value="Genomic_DNA"/>
</dbReference>
<dbReference type="VEuPathDB" id="PlasmoDB:PVX_082445"/>
<evidence type="ECO:0000313" key="3">
    <source>
        <dbReference type="EMBL" id="SCO74086.1"/>
    </source>
</evidence>
<evidence type="ECO:0000313" key="4">
    <source>
        <dbReference type="EMBL" id="VUZ97519.1"/>
    </source>
</evidence>
<evidence type="ECO:0000313" key="7">
    <source>
        <dbReference type="Proteomes" id="UP000305196"/>
    </source>
</evidence>
<name>A0A1G4HGX2_PLAVI</name>
<evidence type="ECO:0000313" key="2">
    <source>
        <dbReference type="EMBL" id="SCO68623.1"/>
    </source>
</evidence>
<dbReference type="EMBL" id="LT615250">
    <property type="protein sequence ID" value="SCO68623.1"/>
    <property type="molecule type" value="Genomic_DNA"/>
</dbReference>
<reference evidence="5 6" key="1">
    <citation type="submission" date="2016-07" db="EMBL/GenBank/DDBJ databases">
        <authorList>
            <consortium name="Pathogen Informatics"/>
        </authorList>
    </citation>
    <scope>NUCLEOTIDE SEQUENCE [LARGE SCALE GENOMIC DNA]</scope>
</reference>
<dbReference type="EMBL" id="LT615267">
    <property type="protein sequence ID" value="SCO74086.1"/>
    <property type="molecule type" value="Genomic_DNA"/>
</dbReference>
<proteinExistence type="predicted"/>
<evidence type="ECO:0000313" key="5">
    <source>
        <dbReference type="Proteomes" id="UP000196402"/>
    </source>
</evidence>
<dbReference type="OrthoDB" id="378448at2759"/>
<feature type="signal peptide" evidence="1">
    <location>
        <begin position="1"/>
        <end position="26"/>
    </location>
</feature>
<evidence type="ECO:0000313" key="6">
    <source>
        <dbReference type="Proteomes" id="UP000220605"/>
    </source>
</evidence>
<dbReference type="Proteomes" id="UP000196402">
    <property type="component" value="Chromosome 12"/>
</dbReference>
<dbReference type="VEuPathDB" id="PlasmoDB:PVW1_120038900"/>
<gene>
    <name evidence="3" type="ORF">PVC01_120028000</name>
    <name evidence="4" type="ORF">PVP01_1224400</name>
    <name evidence="2" type="ORF">PVT01_120028500</name>
</gene>
<accession>A0A1G4HGX2</accession>
<organism evidence="3 7">
    <name type="scientific">Plasmodium vivax</name>
    <name type="common">malaria parasite P. vivax</name>
    <dbReference type="NCBI Taxonomy" id="5855"/>
    <lineage>
        <taxon>Eukaryota</taxon>
        <taxon>Sar</taxon>
        <taxon>Alveolata</taxon>
        <taxon>Apicomplexa</taxon>
        <taxon>Aconoidasida</taxon>
        <taxon>Haemosporida</taxon>
        <taxon>Plasmodiidae</taxon>
        <taxon>Plasmodium</taxon>
        <taxon>Plasmodium (Plasmodium)</taxon>
    </lineage>
</organism>
<dbReference type="AlphaFoldDB" id="A0A1G4HGX2"/>
<feature type="chain" id="PRO_5011894463" evidence="1">
    <location>
        <begin position="27"/>
        <end position="226"/>
    </location>
</feature>
<dbReference type="VEuPathDB" id="PlasmoDB:PVP01_1224400"/>
<dbReference type="Proteomes" id="UP000305196">
    <property type="component" value="Chromosome 12"/>
</dbReference>
<protein>
    <submittedName>
        <fullName evidence="3">Uncharacterized protein</fullName>
    </submittedName>
</protein>
<dbReference type="Proteomes" id="UP000220605">
    <property type="component" value="Chromosome 12"/>
</dbReference>
<dbReference type="eggNOG" id="ENOG502R03E">
    <property type="taxonomic scope" value="Eukaryota"/>
</dbReference>
<keyword evidence="1" id="KW-0732">Signal</keyword>